<dbReference type="AlphaFoldDB" id="A0A4Y9Y6Z6"/>
<organism evidence="1 2">
    <name type="scientific">Dentipellis fragilis</name>
    <dbReference type="NCBI Taxonomy" id="205917"/>
    <lineage>
        <taxon>Eukaryota</taxon>
        <taxon>Fungi</taxon>
        <taxon>Dikarya</taxon>
        <taxon>Basidiomycota</taxon>
        <taxon>Agaricomycotina</taxon>
        <taxon>Agaricomycetes</taxon>
        <taxon>Russulales</taxon>
        <taxon>Hericiaceae</taxon>
        <taxon>Dentipellis</taxon>
    </lineage>
</organism>
<dbReference type="Proteomes" id="UP000298327">
    <property type="component" value="Unassembled WGS sequence"/>
</dbReference>
<proteinExistence type="predicted"/>
<accession>A0A4Y9Y6Z6</accession>
<gene>
    <name evidence="1" type="ORF">EVG20_g8205</name>
</gene>
<evidence type="ECO:0000313" key="1">
    <source>
        <dbReference type="EMBL" id="TFY58294.1"/>
    </source>
</evidence>
<sequence length="147" mass="16134">MLPHMLQHMRMGVSHIPKESMPSRARMTSDVGEREHGGGMRAEEAITCASTYASAFSLPLHRSGLHAQAAPATPALHGVRQRELAPGSPDARTHPPLLLAHSHLLRTDIDVSEAHIRRILLVPRYRVSYTETPPSAPAATNQYSLRL</sequence>
<dbReference type="EMBL" id="SEOQ01000691">
    <property type="protein sequence ID" value="TFY58294.1"/>
    <property type="molecule type" value="Genomic_DNA"/>
</dbReference>
<name>A0A4Y9Y6Z6_9AGAM</name>
<keyword evidence="2" id="KW-1185">Reference proteome</keyword>
<reference evidence="1 2" key="1">
    <citation type="submission" date="2019-02" db="EMBL/GenBank/DDBJ databases">
        <title>Genome sequencing of the rare red list fungi Dentipellis fragilis.</title>
        <authorList>
            <person name="Buettner E."/>
            <person name="Kellner H."/>
        </authorList>
    </citation>
    <scope>NUCLEOTIDE SEQUENCE [LARGE SCALE GENOMIC DNA]</scope>
    <source>
        <strain evidence="1 2">DSM 105465</strain>
    </source>
</reference>
<comment type="caution">
    <text evidence="1">The sequence shown here is derived from an EMBL/GenBank/DDBJ whole genome shotgun (WGS) entry which is preliminary data.</text>
</comment>
<evidence type="ECO:0000313" key="2">
    <source>
        <dbReference type="Proteomes" id="UP000298327"/>
    </source>
</evidence>
<protein>
    <submittedName>
        <fullName evidence="1">Uncharacterized protein</fullName>
    </submittedName>
</protein>